<dbReference type="OrthoDB" id="5346388at2759"/>
<sequence>MALYSSLEPRVKLAVIAIALLSHGTSAWMQMNFASDRTDWFRREGGRSAGIYKSTFKNIVECHPLNNRNKNIFDGIAIWNRQEIDQTPNIRAIGLYHGYFCEASGGTTAGVRKIPYSIVVLDPEKLNGISVINLKLLGLDFGFESWRPINVEEETRAGGYLEHVPESALKDSVIIWRSEKITPENTKRVQGWQPFTGFITHINPGAWAKLRENNNLCQYLREMGERILNPLWRADEGAMNMSALLGKELVKALPKRIRGEPPAEVKYFWEPYLSIESPPPVELLPFVEVTRRPEQHLLQVAATRSKKPKPVQNPSVKEIEQTIPIPPNSVSQQQINGQPASNIEPPVQGASMQNPNSAMRIPASEVNVPKIPKDRIISEFERNPDKGSWFLGLRAQWEYITAVYRYARELYDGYLSANGISDPRLTLLDQKDLGSVAERASARNEAHIDKMVQFPEGDEEGIAISSELDQIAPDDDLIIRLKRPSEQIAPEVVDIDQLNFDSLRNVRNFDQLGLLDSKTLQQWERDFTWGQQHPTEFGEEFPPPGAHYGGSFFRGVVQGGFGRPYLPQDLANQIEMEQEVPYVDSDELEAGYDSRRSAIRQNLPDLE</sequence>
<name>S8AKI7_DACHA</name>
<gene>
    <name evidence="1" type="ORF">H072_2655</name>
</gene>
<dbReference type="AlphaFoldDB" id="S8AKI7"/>
<comment type="caution">
    <text evidence="1">The sequence shown here is derived from an EMBL/GenBank/DDBJ whole genome shotgun (WGS) entry which is preliminary data.</text>
</comment>
<dbReference type="HOGENOM" id="CLU_449778_0_0_1"/>
<dbReference type="Proteomes" id="UP000015100">
    <property type="component" value="Unassembled WGS sequence"/>
</dbReference>
<protein>
    <submittedName>
        <fullName evidence="1">Uncharacterized protein</fullName>
    </submittedName>
</protein>
<accession>S8AKI7</accession>
<reference evidence="1 2" key="1">
    <citation type="journal article" date="2013" name="PLoS Genet.">
        <title>Genomic mechanisms accounting for the adaptation to parasitism in nematode-trapping fungi.</title>
        <authorList>
            <person name="Meerupati T."/>
            <person name="Andersson K.M."/>
            <person name="Friman E."/>
            <person name="Kumar D."/>
            <person name="Tunlid A."/>
            <person name="Ahren D."/>
        </authorList>
    </citation>
    <scope>NUCLEOTIDE SEQUENCE [LARGE SCALE GENOMIC DNA]</scope>
    <source>
        <strain evidence="1 2">CBS 200.50</strain>
    </source>
</reference>
<dbReference type="STRING" id="1284197.S8AKI7"/>
<reference evidence="2" key="2">
    <citation type="submission" date="2013-04" db="EMBL/GenBank/DDBJ databases">
        <title>Genomic mechanisms accounting for the adaptation to parasitism in nematode-trapping fungi.</title>
        <authorList>
            <person name="Ahren D.G."/>
        </authorList>
    </citation>
    <scope>NUCLEOTIDE SEQUENCE [LARGE SCALE GENOMIC DNA]</scope>
    <source>
        <strain evidence="2">CBS 200.50</strain>
    </source>
</reference>
<evidence type="ECO:0000313" key="2">
    <source>
        <dbReference type="Proteomes" id="UP000015100"/>
    </source>
</evidence>
<keyword evidence="2" id="KW-1185">Reference proteome</keyword>
<dbReference type="EMBL" id="AQGS01000079">
    <property type="protein sequence ID" value="EPS43419.1"/>
    <property type="molecule type" value="Genomic_DNA"/>
</dbReference>
<proteinExistence type="predicted"/>
<organism evidence="1 2">
    <name type="scientific">Dactylellina haptotyla (strain CBS 200.50)</name>
    <name type="common">Nematode-trapping fungus</name>
    <name type="synonym">Monacrosporium haptotylum</name>
    <dbReference type="NCBI Taxonomy" id="1284197"/>
    <lineage>
        <taxon>Eukaryota</taxon>
        <taxon>Fungi</taxon>
        <taxon>Dikarya</taxon>
        <taxon>Ascomycota</taxon>
        <taxon>Pezizomycotina</taxon>
        <taxon>Orbiliomycetes</taxon>
        <taxon>Orbiliales</taxon>
        <taxon>Orbiliaceae</taxon>
        <taxon>Dactylellina</taxon>
    </lineage>
</organism>
<evidence type="ECO:0000313" key="1">
    <source>
        <dbReference type="EMBL" id="EPS43419.1"/>
    </source>
</evidence>